<evidence type="ECO:0000256" key="6">
    <source>
        <dbReference type="ARBA" id="ARBA00022552"/>
    </source>
</evidence>
<comment type="function">
    <text evidence="10 12">Specifically methylates the N3 position of the uracil ring of uridine 1498 (m3U1498) in 16S rRNA. Acts on the fully assembled 30S ribosomal subunit.</text>
</comment>
<dbReference type="SUPFAM" id="SSF88697">
    <property type="entry name" value="PUA domain-like"/>
    <property type="match status" value="1"/>
</dbReference>
<evidence type="ECO:0000259" key="14">
    <source>
        <dbReference type="Pfam" id="PF04452"/>
    </source>
</evidence>
<dbReference type="GO" id="GO:0070042">
    <property type="term" value="F:rRNA (uridine-N3-)-methyltransferase activity"/>
    <property type="evidence" value="ECO:0007669"/>
    <property type="project" value="TreeGrafter"/>
</dbReference>
<dbReference type="FunFam" id="3.40.1280.10:FF:000023">
    <property type="entry name" value="Ribosomal RNA small subunit methyltransferase E"/>
    <property type="match status" value="1"/>
</dbReference>
<dbReference type="InterPro" id="IPR046886">
    <property type="entry name" value="RsmE_MTase_dom"/>
</dbReference>
<feature type="region of interest" description="Disordered" evidence="13">
    <location>
        <begin position="251"/>
        <end position="282"/>
    </location>
</feature>
<dbReference type="Gene3D" id="2.40.240.20">
    <property type="entry name" value="Hypothetical PUA domain-like, domain 1"/>
    <property type="match status" value="1"/>
</dbReference>
<dbReference type="PANTHER" id="PTHR30027">
    <property type="entry name" value="RIBOSOMAL RNA SMALL SUBUNIT METHYLTRANSFERASE E"/>
    <property type="match status" value="1"/>
</dbReference>
<dbReference type="PIRSF" id="PIRSF015601">
    <property type="entry name" value="MTase_slr0722"/>
    <property type="match status" value="1"/>
</dbReference>
<proteinExistence type="inferred from homology"/>
<dbReference type="EC" id="2.1.1.193" evidence="3 12"/>
<dbReference type="InterPro" id="IPR006700">
    <property type="entry name" value="RsmE"/>
</dbReference>
<dbReference type="Gene3D" id="3.40.1280.10">
    <property type="match status" value="1"/>
</dbReference>
<dbReference type="Pfam" id="PF20260">
    <property type="entry name" value="PUA_4"/>
    <property type="match status" value="1"/>
</dbReference>
<evidence type="ECO:0000256" key="11">
    <source>
        <dbReference type="ARBA" id="ARBA00047944"/>
    </source>
</evidence>
<dbReference type="EMBL" id="JLXW01000010">
    <property type="protein sequence ID" value="KBZ60830.1"/>
    <property type="molecule type" value="Genomic_DNA"/>
</dbReference>
<dbReference type="Proteomes" id="UP000025947">
    <property type="component" value="Unassembled WGS sequence"/>
</dbReference>
<keyword evidence="17" id="KW-1185">Reference proteome</keyword>
<comment type="catalytic activity">
    <reaction evidence="11 12">
        <text>uridine(1498) in 16S rRNA + S-adenosyl-L-methionine = N(3)-methyluridine(1498) in 16S rRNA + S-adenosyl-L-homocysteine + H(+)</text>
        <dbReference type="Rhea" id="RHEA:42920"/>
        <dbReference type="Rhea" id="RHEA-COMP:10283"/>
        <dbReference type="Rhea" id="RHEA-COMP:10284"/>
        <dbReference type="ChEBI" id="CHEBI:15378"/>
        <dbReference type="ChEBI" id="CHEBI:57856"/>
        <dbReference type="ChEBI" id="CHEBI:59789"/>
        <dbReference type="ChEBI" id="CHEBI:65315"/>
        <dbReference type="ChEBI" id="CHEBI:74502"/>
        <dbReference type="EC" id="2.1.1.193"/>
    </reaction>
</comment>
<dbReference type="InterPro" id="IPR029028">
    <property type="entry name" value="Alpha/beta_knot_MTases"/>
</dbReference>
<organism evidence="16 17">
    <name type="scientific">Mycobacterium [tuberculosis] TKK-01-0051</name>
    <dbReference type="NCBI Taxonomy" id="1324261"/>
    <lineage>
        <taxon>Bacteria</taxon>
        <taxon>Bacillati</taxon>
        <taxon>Actinomycetota</taxon>
        <taxon>Actinomycetes</taxon>
        <taxon>Mycobacteriales</taxon>
        <taxon>Mycobacteriaceae</taxon>
        <taxon>Mycobacterium</taxon>
        <taxon>Mycobacterium avium complex (MAC)</taxon>
    </lineage>
</organism>
<dbReference type="InterPro" id="IPR029026">
    <property type="entry name" value="tRNA_m1G_MTases_N"/>
</dbReference>
<dbReference type="Pfam" id="PF04452">
    <property type="entry name" value="Methyltrans_RNA"/>
    <property type="match status" value="1"/>
</dbReference>
<dbReference type="PANTHER" id="PTHR30027:SF3">
    <property type="entry name" value="16S RRNA (URACIL(1498)-N(3))-METHYLTRANSFERASE"/>
    <property type="match status" value="1"/>
</dbReference>
<feature type="domain" description="Ribosomal RNA small subunit methyltransferase E methyltransferase" evidence="14">
    <location>
        <begin position="77"/>
        <end position="240"/>
    </location>
</feature>
<dbReference type="InterPro" id="IPR015947">
    <property type="entry name" value="PUA-like_sf"/>
</dbReference>
<evidence type="ECO:0000256" key="5">
    <source>
        <dbReference type="ARBA" id="ARBA00022490"/>
    </source>
</evidence>
<dbReference type="NCBIfam" id="TIGR00046">
    <property type="entry name" value="RsmE family RNA methyltransferase"/>
    <property type="match status" value="1"/>
</dbReference>
<keyword evidence="8 12" id="KW-0808">Transferase</keyword>
<dbReference type="RefSeq" id="WP_044486255.1">
    <property type="nucleotide sequence ID" value="NZ_KK328284.1"/>
</dbReference>
<evidence type="ECO:0000313" key="16">
    <source>
        <dbReference type="EMBL" id="KBZ60830.1"/>
    </source>
</evidence>
<protein>
    <recommendedName>
        <fullName evidence="4 12">Ribosomal RNA small subunit methyltransferase E</fullName>
        <ecNumber evidence="3 12">2.1.1.193</ecNumber>
    </recommendedName>
</protein>
<evidence type="ECO:0000256" key="9">
    <source>
        <dbReference type="ARBA" id="ARBA00022691"/>
    </source>
</evidence>
<name>A0A051TVH6_9MYCO</name>
<evidence type="ECO:0000256" key="1">
    <source>
        <dbReference type="ARBA" id="ARBA00004496"/>
    </source>
</evidence>
<evidence type="ECO:0000256" key="3">
    <source>
        <dbReference type="ARBA" id="ARBA00012328"/>
    </source>
</evidence>
<dbReference type="SUPFAM" id="SSF75217">
    <property type="entry name" value="alpha/beta knot"/>
    <property type="match status" value="1"/>
</dbReference>
<dbReference type="NCBIfam" id="NF008693">
    <property type="entry name" value="PRK11713.2-3"/>
    <property type="match status" value="1"/>
</dbReference>
<evidence type="ECO:0000256" key="13">
    <source>
        <dbReference type="SAM" id="MobiDB-lite"/>
    </source>
</evidence>
<accession>A0A051TVH6</accession>
<comment type="subcellular location">
    <subcellularLocation>
        <location evidence="1 12">Cytoplasm</location>
    </subcellularLocation>
</comment>
<comment type="caution">
    <text evidence="16">The sequence shown here is derived from an EMBL/GenBank/DDBJ whole genome shotgun (WGS) entry which is preliminary data.</text>
</comment>
<gene>
    <name evidence="16" type="ORF">K875_03781</name>
</gene>
<reference evidence="16 17" key="1">
    <citation type="submission" date="2014-04" db="EMBL/GenBank/DDBJ databases">
        <title>The Genome Sequence of Mycobacterium tuberculosis TKK-01-0051.</title>
        <authorList>
            <consortium name="The Broad Institute Genomics Platform"/>
            <consortium name="The Broad Institute Genome Sequencing Center for Infectious Disease"/>
            <person name="Earl A.M."/>
            <person name="Cohen K."/>
            <person name="Pym A."/>
            <person name="Bishai W."/>
            <person name="Maharaj K."/>
            <person name="Desjardins C."/>
            <person name="Abeel T."/>
            <person name="Young S."/>
            <person name="Zeng Q."/>
            <person name="Gargeya S."/>
            <person name="Abouelleil A."/>
            <person name="Alvarado L."/>
            <person name="Chapman S.B."/>
            <person name="Gainer-Dewar J."/>
            <person name="Goldberg J."/>
            <person name="Griggs A."/>
            <person name="Gujja S."/>
            <person name="Hansen M."/>
            <person name="Howarth C."/>
            <person name="Imamovic A."/>
            <person name="Larimer J."/>
            <person name="Murphy C."/>
            <person name="Naylor J."/>
            <person name="Pearson M."/>
            <person name="Poon T.W."/>
            <person name="Priest M."/>
            <person name="Roberts A."/>
            <person name="Saif S."/>
            <person name="Shea T."/>
            <person name="Sykes S."/>
            <person name="Wortman J."/>
            <person name="Nusbaum C."/>
            <person name="Birren B."/>
        </authorList>
    </citation>
    <scope>NUCLEOTIDE SEQUENCE [LARGE SCALE GENOMIC DNA]</scope>
    <source>
        <strain evidence="16 17">TKK-01-0051</strain>
    </source>
</reference>
<evidence type="ECO:0000256" key="2">
    <source>
        <dbReference type="ARBA" id="ARBA00005528"/>
    </source>
</evidence>
<evidence type="ECO:0000256" key="10">
    <source>
        <dbReference type="ARBA" id="ARBA00025699"/>
    </source>
</evidence>
<sequence>MVATLFYLDDLPQPGSLAVLGGDEGFHAATVRRIRPGEQLVLGDGAGALAHCEVEHAGRDGLRARVLQRWSVPLGSPTVTVVQALPKSERSELAIELATEAGADAFLAWQAARCVANWQGNRVDKGLRRWRAVVRSAARQSRRAHIPPVDGVLTSAELTRRIRDEVAAGATALALHESAADRLADIELAQAKSLLLVVGPEGGIADDEMAALSDAGAAAVRLGPQVLRTSTAAAVALGALGVLTPRWDRRGDIPANGHTLQVRDTDPSSSTLLNTDQPGPSA</sequence>
<comment type="similarity">
    <text evidence="2 12">Belongs to the RNA methyltransferase RsmE family.</text>
</comment>
<dbReference type="HOGENOM" id="CLU_067442_2_0_11"/>
<evidence type="ECO:0000256" key="7">
    <source>
        <dbReference type="ARBA" id="ARBA00022603"/>
    </source>
</evidence>
<dbReference type="GO" id="GO:0005737">
    <property type="term" value="C:cytoplasm"/>
    <property type="evidence" value="ECO:0007669"/>
    <property type="project" value="UniProtKB-SubCell"/>
</dbReference>
<feature type="domain" description="Ribosomal RNA small subunit methyltransferase E PUA-like" evidence="15">
    <location>
        <begin position="20"/>
        <end position="66"/>
    </location>
</feature>
<evidence type="ECO:0000259" key="15">
    <source>
        <dbReference type="Pfam" id="PF20260"/>
    </source>
</evidence>
<evidence type="ECO:0000256" key="12">
    <source>
        <dbReference type="PIRNR" id="PIRNR015601"/>
    </source>
</evidence>
<evidence type="ECO:0000256" key="4">
    <source>
        <dbReference type="ARBA" id="ARBA00013673"/>
    </source>
</evidence>
<dbReference type="GO" id="GO:0070475">
    <property type="term" value="P:rRNA base methylation"/>
    <property type="evidence" value="ECO:0007669"/>
    <property type="project" value="TreeGrafter"/>
</dbReference>
<dbReference type="PATRIC" id="fig|1324261.3.peg.3823"/>
<evidence type="ECO:0000256" key="8">
    <source>
        <dbReference type="ARBA" id="ARBA00022679"/>
    </source>
</evidence>
<keyword evidence="5 12" id="KW-0963">Cytoplasm</keyword>
<keyword evidence="9 12" id="KW-0949">S-adenosyl-L-methionine</keyword>
<dbReference type="CDD" id="cd18084">
    <property type="entry name" value="RsmE-like"/>
    <property type="match status" value="1"/>
</dbReference>
<keyword evidence="7 12" id="KW-0489">Methyltransferase</keyword>
<dbReference type="AlphaFoldDB" id="A0A051TVH6"/>
<evidence type="ECO:0000313" key="17">
    <source>
        <dbReference type="Proteomes" id="UP000025947"/>
    </source>
</evidence>
<keyword evidence="6 12" id="KW-0698">rRNA processing</keyword>
<feature type="compositionally biased region" description="Polar residues" evidence="13">
    <location>
        <begin position="267"/>
        <end position="282"/>
    </location>
</feature>
<dbReference type="InterPro" id="IPR046887">
    <property type="entry name" value="RsmE_PUA-like"/>
</dbReference>